<protein>
    <recommendedName>
        <fullName evidence="1">F-box domain-containing protein</fullName>
    </recommendedName>
</protein>
<dbReference type="EMBL" id="KL584785">
    <property type="protein sequence ID" value="KEQ90794.1"/>
    <property type="molecule type" value="Genomic_DNA"/>
</dbReference>
<gene>
    <name evidence="2" type="ORF">AUEXF2481DRAFT_33593</name>
</gene>
<evidence type="ECO:0000259" key="1">
    <source>
        <dbReference type="Pfam" id="PF12937"/>
    </source>
</evidence>
<evidence type="ECO:0000313" key="3">
    <source>
        <dbReference type="Proteomes" id="UP000030641"/>
    </source>
</evidence>
<accession>A0A074Y4B1</accession>
<dbReference type="OrthoDB" id="3945550at2759"/>
<feature type="domain" description="F-box" evidence="1">
    <location>
        <begin position="6"/>
        <end position="44"/>
    </location>
</feature>
<dbReference type="InterPro" id="IPR001810">
    <property type="entry name" value="F-box_dom"/>
</dbReference>
<keyword evidence="3" id="KW-1185">Reference proteome</keyword>
<sequence>MKQHRALPDEILLQVCNNLTCSPLEDVAAFALVCKGWNAIAKDILHCSISFVITGRDRLARDVVDCASSLQRSSSLHHVRYLEIAGPGPYSDEKNVHHHSPGWRFVRENEYLGDIMDETIINTRSPTPPFSLELDHRIGGLKVWETVPESSWQPLVVLITRMPALSHVVHNCASAVPLNLVAALEHQRCKLHVNTLRIPELNVPLDTAFLTLITSSSLKSIRAAYFPTSMLLGTRLSATVELWYDEEALMRLVAGVIPRLTKLTILRKHGGILPTGTSRDPWDGIQVSGQDLPGFCPGKLKELALLHPDIIDLENIRAWGTHVTLEVLQVLKISSPTTAEALYYLSSEALTHLSQLSFAVYKKQSRSDAAIQAANHFLLTLRPLSVLRLDQNVQGLSLVQIVAHHATCLRKLWLLPVKELNSHNLASAEYYIPSLEVLSELKKSCSGLEDLAISVRRSRGNKTEIDAYRLLGSLQNLRFLSLNLDASDMSVLWIYETAERDEYVRSGIWPPPPDDPSFNDFDREIYPRPFINHSPGIRNGHIRDAFINSALDEPLARAIFKVISSTGSPSRSKLERMNLYTSGGGVFTTQTSLHPYIAMIVKELSRSWVLERLRRDGRRDEIIACEASQIRAGIPTSDTDPPWSRALHNPERKVFSRIWPYTEETEWRKAWYSFPLMSN</sequence>
<dbReference type="HOGENOM" id="CLU_024672_1_0_1"/>
<reference evidence="2 3" key="1">
    <citation type="journal article" date="2014" name="BMC Genomics">
        <title>Genome sequencing of four Aureobasidium pullulans varieties: biotechnological potential, stress tolerance, and description of new species.</title>
        <authorList>
            <person name="Gostin Ar C."/>
            <person name="Ohm R.A."/>
            <person name="Kogej T."/>
            <person name="Sonjak S."/>
            <person name="Turk M."/>
            <person name="Zajc J."/>
            <person name="Zalar P."/>
            <person name="Grube M."/>
            <person name="Sun H."/>
            <person name="Han J."/>
            <person name="Sharma A."/>
            <person name="Chiniquy J."/>
            <person name="Ngan C.Y."/>
            <person name="Lipzen A."/>
            <person name="Barry K."/>
            <person name="Grigoriev I.V."/>
            <person name="Gunde-Cimerman N."/>
        </authorList>
    </citation>
    <scope>NUCLEOTIDE SEQUENCE [LARGE SCALE GENOMIC DNA]</scope>
    <source>
        <strain evidence="2 3">EXF-2481</strain>
    </source>
</reference>
<dbReference type="OMA" id="LWREDDI"/>
<dbReference type="CDD" id="cd09917">
    <property type="entry name" value="F-box_SF"/>
    <property type="match status" value="1"/>
</dbReference>
<dbReference type="AlphaFoldDB" id="A0A074Y4B1"/>
<proteinExistence type="predicted"/>
<dbReference type="Pfam" id="PF12937">
    <property type="entry name" value="F-box-like"/>
    <property type="match status" value="1"/>
</dbReference>
<organism evidence="2 3">
    <name type="scientific">Aureobasidium subglaciale (strain EXF-2481)</name>
    <name type="common">Aureobasidium pullulans var. subglaciale</name>
    <dbReference type="NCBI Taxonomy" id="1043005"/>
    <lineage>
        <taxon>Eukaryota</taxon>
        <taxon>Fungi</taxon>
        <taxon>Dikarya</taxon>
        <taxon>Ascomycota</taxon>
        <taxon>Pezizomycotina</taxon>
        <taxon>Dothideomycetes</taxon>
        <taxon>Dothideomycetidae</taxon>
        <taxon>Dothideales</taxon>
        <taxon>Saccotheciaceae</taxon>
        <taxon>Aureobasidium</taxon>
    </lineage>
</organism>
<dbReference type="RefSeq" id="XP_013339289.1">
    <property type="nucleotide sequence ID" value="XM_013483835.1"/>
</dbReference>
<name>A0A074Y4B1_AURSE</name>
<dbReference type="Gene3D" id="1.20.1280.50">
    <property type="match status" value="1"/>
</dbReference>
<dbReference type="Proteomes" id="UP000030641">
    <property type="component" value="Unassembled WGS sequence"/>
</dbReference>
<dbReference type="SUPFAM" id="SSF81383">
    <property type="entry name" value="F-box domain"/>
    <property type="match status" value="1"/>
</dbReference>
<dbReference type="GeneID" id="25364891"/>
<dbReference type="InterPro" id="IPR036047">
    <property type="entry name" value="F-box-like_dom_sf"/>
</dbReference>
<dbReference type="STRING" id="1043005.A0A074Y4B1"/>
<evidence type="ECO:0000313" key="2">
    <source>
        <dbReference type="EMBL" id="KEQ90794.1"/>
    </source>
</evidence>
<dbReference type="InParanoid" id="A0A074Y4B1"/>